<dbReference type="Pfam" id="PF06528">
    <property type="entry name" value="Phage_P2_GpE"/>
    <property type="match status" value="1"/>
</dbReference>
<evidence type="ECO:0000313" key="2">
    <source>
        <dbReference type="Proteomes" id="UP000327179"/>
    </source>
</evidence>
<dbReference type="RefSeq" id="WP_151134023.1">
    <property type="nucleotide sequence ID" value="NZ_CP043311.1"/>
</dbReference>
<evidence type="ECO:0000313" key="1">
    <source>
        <dbReference type="EMBL" id="QEY63376.1"/>
    </source>
</evidence>
<name>A0A5J6QRP8_9GAMM</name>
<dbReference type="InterPro" id="IPR009493">
    <property type="entry name" value="P2_GpE"/>
</dbReference>
<keyword evidence="2" id="KW-1185">Reference proteome</keyword>
<proteinExistence type="predicted"/>
<dbReference type="KEGG" id="plal:FXN65_15430"/>
<dbReference type="AlphaFoldDB" id="A0A5J6QRP8"/>
<sequence length="39" mass="4509">MADLAVVFHWAPAHMDGLGLEELMDWRERARVRVETDGK</sequence>
<dbReference type="EMBL" id="CP043311">
    <property type="protein sequence ID" value="QEY63376.1"/>
    <property type="molecule type" value="Genomic_DNA"/>
</dbReference>
<dbReference type="Proteomes" id="UP000327179">
    <property type="component" value="Chromosome"/>
</dbReference>
<protein>
    <submittedName>
        <fullName evidence="1">GpE family phage tail protein</fullName>
    </submittedName>
</protein>
<reference evidence="1 2" key="1">
    <citation type="submission" date="2019-08" db="EMBL/GenBank/DDBJ databases">
        <title>Whole-genome Sequencing of e-waste polymer degrading bacterium Pseudomonas sp. strain PE08.</title>
        <authorList>
            <person name="Kirdat K."/>
            <person name="Debbarma P."/>
            <person name="Narawade N."/>
            <person name="Suyal D."/>
            <person name="Thorat V."/>
            <person name="Shouche Y."/>
            <person name="Goel R."/>
            <person name="Yadav A."/>
        </authorList>
    </citation>
    <scope>NUCLEOTIDE SEQUENCE [LARGE SCALE GENOMIC DNA]</scope>
    <source>
        <strain evidence="1 2">PE08</strain>
    </source>
</reference>
<organism evidence="1 2">
    <name type="scientific">Metapseudomonas lalkuanensis</name>
    <dbReference type="NCBI Taxonomy" id="2604832"/>
    <lineage>
        <taxon>Bacteria</taxon>
        <taxon>Pseudomonadati</taxon>
        <taxon>Pseudomonadota</taxon>
        <taxon>Gammaproteobacteria</taxon>
        <taxon>Pseudomonadales</taxon>
        <taxon>Pseudomonadaceae</taxon>
        <taxon>Metapseudomonas</taxon>
    </lineage>
</organism>
<accession>A0A5J6QRP8</accession>
<gene>
    <name evidence="1" type="ORF">FXN65_15430</name>
</gene>